<protein>
    <submittedName>
        <fullName evidence="1">Nucleoside 2-deoxyribosyltransferase</fullName>
    </submittedName>
</protein>
<dbReference type="InterPro" id="IPR007710">
    <property type="entry name" value="Nucleoside_deoxyribTrfase"/>
</dbReference>
<dbReference type="AlphaFoldDB" id="A0AAX1N681"/>
<accession>A0AAX1N681</accession>
<proteinExistence type="predicted"/>
<evidence type="ECO:0000313" key="1">
    <source>
        <dbReference type="EMBL" id="QWG02970.1"/>
    </source>
</evidence>
<dbReference type="EMBL" id="CP076132">
    <property type="protein sequence ID" value="QWG02970.1"/>
    <property type="molecule type" value="Genomic_DNA"/>
</dbReference>
<keyword evidence="2" id="KW-1185">Reference proteome</keyword>
<name>A0AAX1N681_9BACT</name>
<dbReference type="Pfam" id="PF05014">
    <property type="entry name" value="Nuc_deoxyrib_tr"/>
    <property type="match status" value="1"/>
</dbReference>
<dbReference type="RefSeq" id="WP_169664435.1">
    <property type="nucleotide sequence ID" value="NZ_CP076132.1"/>
</dbReference>
<reference evidence="1 2" key="1">
    <citation type="submission" date="2021-05" db="EMBL/GenBank/DDBJ databases">
        <title>Comparative genomic studies on the polysaccharide-degrading batcterial strains of the Flammeovirga genus.</title>
        <authorList>
            <person name="Zewei F."/>
            <person name="Zheng Z."/>
            <person name="Yu L."/>
            <person name="Ruyue G."/>
            <person name="Yanhong M."/>
            <person name="Yuanyuan C."/>
            <person name="Jingyan G."/>
            <person name="Wenjun H."/>
        </authorList>
    </citation>
    <scope>NUCLEOTIDE SEQUENCE [LARGE SCALE GENOMIC DNA]</scope>
    <source>
        <strain evidence="1 2">NBRC:100898</strain>
    </source>
</reference>
<dbReference type="KEGG" id="fya:KMW28_05155"/>
<dbReference type="Gene3D" id="3.40.50.450">
    <property type="match status" value="1"/>
</dbReference>
<evidence type="ECO:0000313" key="2">
    <source>
        <dbReference type="Proteomes" id="UP000678679"/>
    </source>
</evidence>
<dbReference type="Proteomes" id="UP000678679">
    <property type="component" value="Chromosome 1"/>
</dbReference>
<dbReference type="SUPFAM" id="SSF52309">
    <property type="entry name" value="N-(deoxy)ribosyltransferase-like"/>
    <property type="match status" value="1"/>
</dbReference>
<sequence>MKKAYLGISFKNRKAFNKEVEVIKEVLLQHQYELIVFVDKYLFEPHQEKEMMQTAFQEIDECDLFIAELTSKAIGVGIEVGYAFKSNLPIIYLRKKNSDYSTTSAGCADYIFEYEDVHQLEKKLSLYFDS</sequence>
<organism evidence="1 2">
    <name type="scientific">Flammeovirga yaeyamensis</name>
    <dbReference type="NCBI Taxonomy" id="367791"/>
    <lineage>
        <taxon>Bacteria</taxon>
        <taxon>Pseudomonadati</taxon>
        <taxon>Bacteroidota</taxon>
        <taxon>Cytophagia</taxon>
        <taxon>Cytophagales</taxon>
        <taxon>Flammeovirgaceae</taxon>
        <taxon>Flammeovirga</taxon>
    </lineage>
</organism>
<gene>
    <name evidence="1" type="ORF">KMW28_05155</name>
</gene>